<feature type="transmembrane region" description="Helical" evidence="8">
    <location>
        <begin position="322"/>
        <end position="344"/>
    </location>
</feature>
<evidence type="ECO:0000256" key="3">
    <source>
        <dbReference type="ARBA" id="ARBA00022475"/>
    </source>
</evidence>
<feature type="transmembrane region" description="Helical" evidence="8">
    <location>
        <begin position="226"/>
        <end position="250"/>
    </location>
</feature>
<keyword evidence="3" id="KW-1003">Cell membrane</keyword>
<protein>
    <submittedName>
        <fullName evidence="10">Iron ABC transporter permease</fullName>
    </submittedName>
</protein>
<dbReference type="PANTHER" id="PTHR43357:SF3">
    <property type="entry name" value="FE(3+)-TRANSPORT SYSTEM PERMEASE PROTEIN FBPB 2"/>
    <property type="match status" value="1"/>
</dbReference>
<organism evidence="10 11">
    <name type="scientific">Pseudonocardia ailaonensis</name>
    <dbReference type="NCBI Taxonomy" id="367279"/>
    <lineage>
        <taxon>Bacteria</taxon>
        <taxon>Bacillati</taxon>
        <taxon>Actinomycetota</taxon>
        <taxon>Actinomycetes</taxon>
        <taxon>Pseudonocardiales</taxon>
        <taxon>Pseudonocardiaceae</taxon>
        <taxon>Pseudonocardia</taxon>
    </lineage>
</organism>
<feature type="transmembrane region" description="Helical" evidence="8">
    <location>
        <begin position="487"/>
        <end position="508"/>
    </location>
</feature>
<feature type="transmembrane region" description="Helical" evidence="8">
    <location>
        <begin position="356"/>
        <end position="378"/>
    </location>
</feature>
<feature type="transmembrane region" description="Helical" evidence="8">
    <location>
        <begin position="97"/>
        <end position="120"/>
    </location>
</feature>
<name>A0ABN2N7B1_9PSEU</name>
<sequence>MTRAVAGAGIRRPPLRHPLRLAAALAVAALTLLPLGYVVAGVVAAGPEGVVALVWRPRVGELLRNTVTLVLLGTTACVVLGTGAAWLVERTSLPGRALWTGLMAAPLAVPAFVNSVGWYALFPGFDGLDAAVAVTTLSYFPLVYLPVAAVLRGIDPAFEELGRSLGLGPWRVVARVVLPQLRPALLGGALLVGLHLLAEFGALQSLRFDTFTTAIYDQFQSTFDGAGATMLAGVLVLLCLLLLAGEAGLAGRARISRVGSGVARRAAPHRLGAATLPAVIALSALAVAALGVPLVSLASWLVTSTSTAFPLAELAGTAATSLGLGALGALATCLLALPVAWLAVRCRGRLAILVERATYIGNSLPGIVVALALITVGIRVVPALYQSTAMLVAAYAVLFMPRAMVSLRAALAQIPPELDDVGRSLGVGPAGVLARVSVPLIARGIGAGGALVFLAVVTELTSTLLLAPIGTETLATRFWSESSELHYGAAAPSALLMIVLSAPAAWLLTRRAAR</sequence>
<evidence type="ECO:0000259" key="9">
    <source>
        <dbReference type="PROSITE" id="PS50928"/>
    </source>
</evidence>
<dbReference type="InterPro" id="IPR000515">
    <property type="entry name" value="MetI-like"/>
</dbReference>
<evidence type="ECO:0000256" key="8">
    <source>
        <dbReference type="RuleBase" id="RU363032"/>
    </source>
</evidence>
<keyword evidence="7 8" id="KW-0472">Membrane</keyword>
<dbReference type="Pfam" id="PF00528">
    <property type="entry name" value="BPD_transp_1"/>
    <property type="match status" value="2"/>
</dbReference>
<dbReference type="RefSeq" id="WP_344418642.1">
    <property type="nucleotide sequence ID" value="NZ_BAAAQK010000012.1"/>
</dbReference>
<keyword evidence="11" id="KW-1185">Reference proteome</keyword>
<feature type="domain" description="ABC transmembrane type-1" evidence="9">
    <location>
        <begin position="63"/>
        <end position="244"/>
    </location>
</feature>
<feature type="transmembrane region" description="Helical" evidence="8">
    <location>
        <begin position="271"/>
        <end position="302"/>
    </location>
</feature>
<evidence type="ECO:0000256" key="5">
    <source>
        <dbReference type="ARBA" id="ARBA00022692"/>
    </source>
</evidence>
<proteinExistence type="inferred from homology"/>
<dbReference type="CDD" id="cd06261">
    <property type="entry name" value="TM_PBP2"/>
    <property type="match status" value="2"/>
</dbReference>
<evidence type="ECO:0000256" key="7">
    <source>
        <dbReference type="ARBA" id="ARBA00023136"/>
    </source>
</evidence>
<dbReference type="Gene3D" id="1.10.3720.10">
    <property type="entry name" value="MetI-like"/>
    <property type="match status" value="2"/>
</dbReference>
<dbReference type="InterPro" id="IPR035906">
    <property type="entry name" value="MetI-like_sf"/>
</dbReference>
<feature type="transmembrane region" description="Helical" evidence="8">
    <location>
        <begin position="184"/>
        <end position="206"/>
    </location>
</feature>
<keyword evidence="6 8" id="KW-1133">Transmembrane helix</keyword>
<feature type="transmembrane region" description="Helical" evidence="8">
    <location>
        <begin position="66"/>
        <end position="88"/>
    </location>
</feature>
<accession>A0ABN2N7B1</accession>
<evidence type="ECO:0000313" key="11">
    <source>
        <dbReference type="Proteomes" id="UP001500449"/>
    </source>
</evidence>
<evidence type="ECO:0000256" key="6">
    <source>
        <dbReference type="ARBA" id="ARBA00022989"/>
    </source>
</evidence>
<feature type="transmembrane region" description="Helical" evidence="8">
    <location>
        <begin position="21"/>
        <end position="46"/>
    </location>
</feature>
<evidence type="ECO:0000256" key="4">
    <source>
        <dbReference type="ARBA" id="ARBA00022519"/>
    </source>
</evidence>
<dbReference type="SUPFAM" id="SSF161098">
    <property type="entry name" value="MetI-like"/>
    <property type="match status" value="2"/>
</dbReference>
<evidence type="ECO:0000313" key="10">
    <source>
        <dbReference type="EMBL" id="GAA1854796.1"/>
    </source>
</evidence>
<feature type="transmembrane region" description="Helical" evidence="8">
    <location>
        <begin position="445"/>
        <end position="467"/>
    </location>
</feature>
<reference evidence="10 11" key="1">
    <citation type="journal article" date="2019" name="Int. J. Syst. Evol. Microbiol.">
        <title>The Global Catalogue of Microorganisms (GCM) 10K type strain sequencing project: providing services to taxonomists for standard genome sequencing and annotation.</title>
        <authorList>
            <consortium name="The Broad Institute Genomics Platform"/>
            <consortium name="The Broad Institute Genome Sequencing Center for Infectious Disease"/>
            <person name="Wu L."/>
            <person name="Ma J."/>
        </authorList>
    </citation>
    <scope>NUCLEOTIDE SEQUENCE [LARGE SCALE GENOMIC DNA]</scope>
    <source>
        <strain evidence="10 11">JCM 16009</strain>
    </source>
</reference>
<feature type="domain" description="ABC transmembrane type-1" evidence="9">
    <location>
        <begin position="318"/>
        <end position="508"/>
    </location>
</feature>
<dbReference type="PANTHER" id="PTHR43357">
    <property type="entry name" value="INNER MEMBRANE ABC TRANSPORTER PERMEASE PROTEIN YDCV"/>
    <property type="match status" value="1"/>
</dbReference>
<comment type="caution">
    <text evidence="10">The sequence shown here is derived from an EMBL/GenBank/DDBJ whole genome shotgun (WGS) entry which is preliminary data.</text>
</comment>
<evidence type="ECO:0000256" key="2">
    <source>
        <dbReference type="ARBA" id="ARBA00022448"/>
    </source>
</evidence>
<feature type="transmembrane region" description="Helical" evidence="8">
    <location>
        <begin position="132"/>
        <end position="154"/>
    </location>
</feature>
<keyword evidence="5 8" id="KW-0812">Transmembrane</keyword>
<feature type="transmembrane region" description="Helical" evidence="8">
    <location>
        <begin position="384"/>
        <end position="401"/>
    </location>
</feature>
<gene>
    <name evidence="10" type="ORF">GCM10009836_38570</name>
</gene>
<dbReference type="EMBL" id="BAAAQK010000012">
    <property type="protein sequence ID" value="GAA1854796.1"/>
    <property type="molecule type" value="Genomic_DNA"/>
</dbReference>
<dbReference type="Proteomes" id="UP001500449">
    <property type="component" value="Unassembled WGS sequence"/>
</dbReference>
<comment type="similarity">
    <text evidence="8">Belongs to the binding-protein-dependent transport system permease family.</text>
</comment>
<comment type="subcellular location">
    <subcellularLocation>
        <location evidence="1">Cell inner membrane</location>
        <topology evidence="1">Multi-pass membrane protein</topology>
    </subcellularLocation>
    <subcellularLocation>
        <location evidence="8">Cell membrane</location>
        <topology evidence="8">Multi-pass membrane protein</topology>
    </subcellularLocation>
</comment>
<keyword evidence="4" id="KW-0997">Cell inner membrane</keyword>
<dbReference type="PROSITE" id="PS50928">
    <property type="entry name" value="ABC_TM1"/>
    <property type="match status" value="2"/>
</dbReference>
<evidence type="ECO:0000256" key="1">
    <source>
        <dbReference type="ARBA" id="ARBA00004429"/>
    </source>
</evidence>
<keyword evidence="2 8" id="KW-0813">Transport</keyword>